<name>A0ABX8V9H0_9FLAO</name>
<accession>A0ABX8V9H0</accession>
<dbReference type="RefSeq" id="WP_220641122.1">
    <property type="nucleotide sequence ID" value="NZ_CP080429.1"/>
</dbReference>
<protein>
    <submittedName>
        <fullName evidence="1">Uncharacterized protein</fullName>
    </submittedName>
</protein>
<dbReference type="Proteomes" id="UP000825381">
    <property type="component" value="Chromosome"/>
</dbReference>
<organism evidence="1 2">
    <name type="scientific">Flavobacterium litorale</name>
    <dbReference type="NCBI Taxonomy" id="2856519"/>
    <lineage>
        <taxon>Bacteria</taxon>
        <taxon>Pseudomonadati</taxon>
        <taxon>Bacteroidota</taxon>
        <taxon>Flavobacteriia</taxon>
        <taxon>Flavobacteriales</taxon>
        <taxon>Flavobacteriaceae</taxon>
        <taxon>Flavobacterium</taxon>
    </lineage>
</organism>
<reference evidence="1 2" key="1">
    <citation type="submission" date="2021-07" db="EMBL/GenBank/DDBJ databases">
        <title>Flavobacterium WSW3-B6 sp.nov, isolated from seaweed.</title>
        <authorList>
            <person name="Muhammad N."/>
            <person name="Ho H."/>
            <person name="Lee Y.-J."/>
            <person name="Nguyen T."/>
            <person name="Ho J."/>
            <person name="Kim S.-G."/>
        </authorList>
    </citation>
    <scope>NUCLEOTIDE SEQUENCE [LARGE SCALE GENOMIC DNA]</scope>
    <source>
        <strain evidence="1 2">WSW3-B6</strain>
    </source>
</reference>
<dbReference type="EMBL" id="CP080429">
    <property type="protein sequence ID" value="QYJ68783.1"/>
    <property type="molecule type" value="Genomic_DNA"/>
</dbReference>
<gene>
    <name evidence="1" type="ORF">K1I41_02565</name>
</gene>
<proteinExistence type="predicted"/>
<evidence type="ECO:0000313" key="2">
    <source>
        <dbReference type="Proteomes" id="UP000825381"/>
    </source>
</evidence>
<evidence type="ECO:0000313" key="1">
    <source>
        <dbReference type="EMBL" id="QYJ68783.1"/>
    </source>
</evidence>
<keyword evidence="2" id="KW-1185">Reference proteome</keyword>
<sequence>MSALLDPISFRLGILKQATLILFKRKKNIKLLQFNYVCDRESKNTIVVRYNFENVLWYEFDNRKTFSNRQVIYRPDTGEKELHLTVYGLFNKKKYTIVVQANKISILGIINRKNKNRVIYDHTKIK</sequence>